<name>A0A6J7EYM8_9ZZZZ</name>
<proteinExistence type="predicted"/>
<dbReference type="Gene3D" id="3.40.33.10">
    <property type="entry name" value="CAP"/>
    <property type="match status" value="1"/>
</dbReference>
<evidence type="ECO:0000259" key="1">
    <source>
        <dbReference type="Pfam" id="PF00188"/>
    </source>
</evidence>
<dbReference type="CDD" id="cd05379">
    <property type="entry name" value="CAP_bacterial"/>
    <property type="match status" value="1"/>
</dbReference>
<dbReference type="Pfam" id="PF00188">
    <property type="entry name" value="CAP"/>
    <property type="match status" value="1"/>
</dbReference>
<feature type="domain" description="SCP" evidence="1">
    <location>
        <begin position="5"/>
        <end position="85"/>
    </location>
</feature>
<organism evidence="2">
    <name type="scientific">freshwater metagenome</name>
    <dbReference type="NCBI Taxonomy" id="449393"/>
    <lineage>
        <taxon>unclassified sequences</taxon>
        <taxon>metagenomes</taxon>
        <taxon>ecological metagenomes</taxon>
    </lineage>
</organism>
<dbReference type="InterPro" id="IPR014044">
    <property type="entry name" value="CAP_dom"/>
</dbReference>
<dbReference type="PANTHER" id="PTHR31157:SF1">
    <property type="entry name" value="SCP DOMAIN-CONTAINING PROTEIN"/>
    <property type="match status" value="1"/>
</dbReference>
<dbReference type="EMBL" id="CAFBLS010000305">
    <property type="protein sequence ID" value="CAB4886275.1"/>
    <property type="molecule type" value="Genomic_DNA"/>
</dbReference>
<dbReference type="AlphaFoldDB" id="A0A6J7EYM8"/>
<dbReference type="PANTHER" id="PTHR31157">
    <property type="entry name" value="SCP DOMAIN-CONTAINING PROTEIN"/>
    <property type="match status" value="1"/>
</dbReference>
<accession>A0A6J7EYM8</accession>
<sequence length="91" mass="9612">MTGGWFSHVGPTGSQFSDRILAEGYRFTYAAENLAKGQRTVSEVMAAWVASPGHYANLIAPQAQTVGFGMAVDAASGQRIWVQNFGAGGQC</sequence>
<dbReference type="InterPro" id="IPR035940">
    <property type="entry name" value="CAP_sf"/>
</dbReference>
<evidence type="ECO:0000313" key="2">
    <source>
        <dbReference type="EMBL" id="CAB4886275.1"/>
    </source>
</evidence>
<reference evidence="2" key="1">
    <citation type="submission" date="2020-05" db="EMBL/GenBank/DDBJ databases">
        <authorList>
            <person name="Chiriac C."/>
            <person name="Salcher M."/>
            <person name="Ghai R."/>
            <person name="Kavagutti S V."/>
        </authorList>
    </citation>
    <scope>NUCLEOTIDE SEQUENCE</scope>
</reference>
<gene>
    <name evidence="2" type="ORF">UFOPK3402_01882</name>
</gene>
<protein>
    <submittedName>
        <fullName evidence="2">Unannotated protein</fullName>
    </submittedName>
</protein>
<dbReference type="SUPFAM" id="SSF55797">
    <property type="entry name" value="PR-1-like"/>
    <property type="match status" value="1"/>
</dbReference>